<gene>
    <name evidence="6" type="primary">lptC</name>
    <name evidence="6" type="ORF">FYK34_11030</name>
</gene>
<organism evidence="6 7">
    <name type="scientific">Chromobacterium paludis</name>
    <dbReference type="NCBI Taxonomy" id="2605945"/>
    <lineage>
        <taxon>Bacteria</taxon>
        <taxon>Pseudomonadati</taxon>
        <taxon>Pseudomonadota</taxon>
        <taxon>Betaproteobacteria</taxon>
        <taxon>Neisseriales</taxon>
        <taxon>Chromobacteriaceae</taxon>
        <taxon>Chromobacterium</taxon>
    </lineage>
</organism>
<dbReference type="PANTHER" id="PTHR37481">
    <property type="entry name" value="LIPOPOLYSACCHARIDE EXPORT SYSTEM PROTEIN LPTC"/>
    <property type="match status" value="1"/>
</dbReference>
<dbReference type="InterPro" id="IPR026265">
    <property type="entry name" value="LptC"/>
</dbReference>
<evidence type="ECO:0000256" key="3">
    <source>
        <dbReference type="ARBA" id="ARBA00022692"/>
    </source>
</evidence>
<dbReference type="GO" id="GO:0005886">
    <property type="term" value="C:plasma membrane"/>
    <property type="evidence" value="ECO:0007669"/>
    <property type="project" value="InterPro"/>
</dbReference>
<evidence type="ECO:0000256" key="4">
    <source>
        <dbReference type="ARBA" id="ARBA00022989"/>
    </source>
</evidence>
<keyword evidence="1" id="KW-1003">Cell membrane</keyword>
<keyword evidence="3" id="KW-0812">Transmembrane</keyword>
<dbReference type="KEGG" id="chrm:FYK34_11030"/>
<dbReference type="PANTHER" id="PTHR37481:SF1">
    <property type="entry name" value="LIPOPOLYSACCHARIDE EXPORT SYSTEM PROTEIN LPTC"/>
    <property type="match status" value="1"/>
</dbReference>
<sequence>MMRLLRSHRLFPVLLIGLTAMLTLWLDQISRWDTRHRELDPDKPEYVAENLVATRYDEHGKLMDRLIASRMWQYPGKPEAYFEKPDLYQYQQGVLQYHVIGETGRYNNKTQQAYFDKNVTLIKPADSQQPEIRMLSSAMLVDTGKEVASSKAPTAIYRGHSEAHSIGFLYQHQQGLLTLLSRTKIIYAK</sequence>
<keyword evidence="4" id="KW-1133">Transmembrane helix</keyword>
<keyword evidence="7" id="KW-1185">Reference proteome</keyword>
<name>A0A5C1DH11_9NEIS</name>
<dbReference type="AlphaFoldDB" id="A0A5C1DH11"/>
<evidence type="ECO:0000256" key="1">
    <source>
        <dbReference type="ARBA" id="ARBA00022475"/>
    </source>
</evidence>
<dbReference type="GO" id="GO:0015221">
    <property type="term" value="F:lipopolysaccharide transmembrane transporter activity"/>
    <property type="evidence" value="ECO:0007669"/>
    <property type="project" value="InterPro"/>
</dbReference>
<dbReference type="InterPro" id="IPR010664">
    <property type="entry name" value="LipoPS_assembly_LptC-rel"/>
</dbReference>
<keyword evidence="2" id="KW-0997">Cell inner membrane</keyword>
<evidence type="ECO:0000256" key="2">
    <source>
        <dbReference type="ARBA" id="ARBA00022519"/>
    </source>
</evidence>
<evidence type="ECO:0000313" key="6">
    <source>
        <dbReference type="EMBL" id="QEL56051.1"/>
    </source>
</evidence>
<reference evidence="6 7" key="1">
    <citation type="submission" date="2019-08" db="EMBL/GenBank/DDBJ databases">
        <title>Chromobacterium paludis, a novel bacterium isolated from a Maryland marsh pond.</title>
        <authorList>
            <person name="Blackburn M.B."/>
            <person name="Gundersen-Rindal D.E."/>
        </authorList>
    </citation>
    <scope>NUCLEOTIDE SEQUENCE [LARGE SCALE GENOMIC DNA]</scope>
    <source>
        <strain evidence="7">IIBBL 257-1</strain>
    </source>
</reference>
<keyword evidence="5" id="KW-0472">Membrane</keyword>
<dbReference type="GO" id="GO:0030288">
    <property type="term" value="C:outer membrane-bounded periplasmic space"/>
    <property type="evidence" value="ECO:0007669"/>
    <property type="project" value="TreeGrafter"/>
</dbReference>
<proteinExistence type="predicted"/>
<dbReference type="RefSeq" id="WP_149296411.1">
    <property type="nucleotide sequence ID" value="NZ_CP043473.1"/>
</dbReference>
<dbReference type="GO" id="GO:0017089">
    <property type="term" value="F:glycolipid transfer activity"/>
    <property type="evidence" value="ECO:0007669"/>
    <property type="project" value="TreeGrafter"/>
</dbReference>
<dbReference type="EMBL" id="CP043473">
    <property type="protein sequence ID" value="QEL56051.1"/>
    <property type="molecule type" value="Genomic_DNA"/>
</dbReference>
<evidence type="ECO:0000256" key="5">
    <source>
        <dbReference type="ARBA" id="ARBA00023136"/>
    </source>
</evidence>
<dbReference type="Pfam" id="PF06835">
    <property type="entry name" value="LptC"/>
    <property type="match status" value="1"/>
</dbReference>
<protein>
    <submittedName>
        <fullName evidence="6">LPS export ABC transporter periplasmic protein LptC</fullName>
    </submittedName>
</protein>
<dbReference type="Proteomes" id="UP000322079">
    <property type="component" value="Chromosome"/>
</dbReference>
<dbReference type="NCBIfam" id="TIGR04409">
    <property type="entry name" value="LptC_YrbK"/>
    <property type="match status" value="1"/>
</dbReference>
<dbReference type="Gene3D" id="2.60.450.10">
    <property type="entry name" value="Lipopolysaccharide (LPS) transport protein A like domain"/>
    <property type="match status" value="1"/>
</dbReference>
<dbReference type="InterPro" id="IPR052363">
    <property type="entry name" value="LPS_export_LptC"/>
</dbReference>
<accession>A0A5C1DH11</accession>
<evidence type="ECO:0000313" key="7">
    <source>
        <dbReference type="Proteomes" id="UP000322079"/>
    </source>
</evidence>